<gene>
    <name evidence="1" type="ORF">PY771_05070</name>
</gene>
<dbReference type="RefSeq" id="WP_275115753.1">
    <property type="nucleotide sequence ID" value="NZ_CP118942.1"/>
</dbReference>
<accession>A0AAX3P8F6</accession>
<name>A0AAX3P8F6_AERHY</name>
<sequence length="114" mass="12423">MTDITITDTKEVWVVYTNTDLTEGRGYQYPIHVCGSPATAERMAICKGVQGSDANVSKEIAVKVRGSWLAPVSIIEPNDADRRADALNAERLLVMDKARAAGLTDDEIRMLGDV</sequence>
<dbReference type="Proteomes" id="UP001214666">
    <property type="component" value="Chromosome"/>
</dbReference>
<reference evidence="1" key="1">
    <citation type="submission" date="2023-02" db="EMBL/GenBank/DDBJ databases">
        <title>The sequence of Aeromonas hydrophila K533.</title>
        <authorList>
            <person name="Luo X."/>
        </authorList>
    </citation>
    <scope>NUCLEOTIDE SEQUENCE</scope>
    <source>
        <strain evidence="1">K533</strain>
    </source>
</reference>
<protein>
    <submittedName>
        <fullName evidence="1">Uncharacterized protein</fullName>
    </submittedName>
</protein>
<dbReference type="AlphaFoldDB" id="A0AAX3P8F6"/>
<evidence type="ECO:0000313" key="1">
    <source>
        <dbReference type="EMBL" id="WEE27691.1"/>
    </source>
</evidence>
<dbReference type="EMBL" id="CP118942">
    <property type="protein sequence ID" value="WEE27691.1"/>
    <property type="molecule type" value="Genomic_DNA"/>
</dbReference>
<organism evidence="1 2">
    <name type="scientific">Aeromonas hydrophila</name>
    <dbReference type="NCBI Taxonomy" id="644"/>
    <lineage>
        <taxon>Bacteria</taxon>
        <taxon>Pseudomonadati</taxon>
        <taxon>Pseudomonadota</taxon>
        <taxon>Gammaproteobacteria</taxon>
        <taxon>Aeromonadales</taxon>
        <taxon>Aeromonadaceae</taxon>
        <taxon>Aeromonas</taxon>
    </lineage>
</organism>
<evidence type="ECO:0000313" key="2">
    <source>
        <dbReference type="Proteomes" id="UP001214666"/>
    </source>
</evidence>
<proteinExistence type="predicted"/>